<keyword evidence="3" id="KW-0407">Ion channel</keyword>
<sequence>MRKKSNFIKTLFLGSYSIDRKLNPAFQNQVKNLKRLWKNETYKDFGIERIYRLFLTLFQFISIGLYVRHVSGWFGFQGRKIGVEILVLSKLASPIILLYFNQTNHWWTPCLSAYLLLDTLIYLNYLIFCADLNTKPVTYKRSLINLFYNYIEIALNFAVIYSYCDLTNKNFFNRQLTNNFEAVYYSFITTATVGYGDIYPKTTLGQFLAVSQVILFFAFVGLFFNFYASKVETGSYFNKEKEERK</sequence>
<feature type="transmembrane region" description="Helical" evidence="1">
    <location>
        <begin position="207"/>
        <end position="228"/>
    </location>
</feature>
<proteinExistence type="predicted"/>
<dbReference type="EMBL" id="JAYGIL010000003">
    <property type="protein sequence ID" value="MEA5401935.1"/>
    <property type="molecule type" value="Genomic_DNA"/>
</dbReference>
<keyword evidence="3" id="KW-0813">Transport</keyword>
<protein>
    <submittedName>
        <fullName evidence="3">Potassium channel family protein</fullName>
    </submittedName>
</protein>
<name>A0ABU5S0E1_9BACT</name>
<reference evidence="3 4" key="1">
    <citation type="submission" date="2023-12" db="EMBL/GenBank/DDBJ databases">
        <title>Novel species of the genus Arcicella isolated from rivers.</title>
        <authorList>
            <person name="Lu H."/>
        </authorList>
    </citation>
    <scope>NUCLEOTIDE SEQUENCE [LARGE SCALE GENOMIC DNA]</scope>
    <source>
        <strain evidence="3 4">DC2W</strain>
    </source>
</reference>
<feature type="domain" description="Potassium channel" evidence="2">
    <location>
        <begin position="155"/>
        <end position="231"/>
    </location>
</feature>
<dbReference type="Pfam" id="PF07885">
    <property type="entry name" value="Ion_trans_2"/>
    <property type="match status" value="1"/>
</dbReference>
<feature type="transmembrane region" description="Helical" evidence="1">
    <location>
        <begin position="106"/>
        <end position="130"/>
    </location>
</feature>
<feature type="transmembrane region" description="Helical" evidence="1">
    <location>
        <begin position="142"/>
        <end position="163"/>
    </location>
</feature>
<comment type="caution">
    <text evidence="3">The sequence shown here is derived from an EMBL/GenBank/DDBJ whole genome shotgun (WGS) entry which is preliminary data.</text>
</comment>
<keyword evidence="1" id="KW-0472">Membrane</keyword>
<keyword evidence="1" id="KW-0812">Transmembrane</keyword>
<feature type="transmembrane region" description="Helical" evidence="1">
    <location>
        <begin position="50"/>
        <end position="69"/>
    </location>
</feature>
<evidence type="ECO:0000313" key="4">
    <source>
        <dbReference type="Proteomes" id="UP001303899"/>
    </source>
</evidence>
<dbReference type="RefSeq" id="WP_323326012.1">
    <property type="nucleotide sequence ID" value="NZ_JAYGIL010000003.1"/>
</dbReference>
<dbReference type="SUPFAM" id="SSF81324">
    <property type="entry name" value="Voltage-gated potassium channels"/>
    <property type="match status" value="1"/>
</dbReference>
<keyword evidence="3" id="KW-0406">Ion transport</keyword>
<accession>A0ABU5S0E1</accession>
<dbReference type="GO" id="GO:0034220">
    <property type="term" value="P:monoatomic ion transmembrane transport"/>
    <property type="evidence" value="ECO:0007669"/>
    <property type="project" value="UniProtKB-KW"/>
</dbReference>
<keyword evidence="4" id="KW-1185">Reference proteome</keyword>
<gene>
    <name evidence="3" type="ORF">VB776_03335</name>
</gene>
<evidence type="ECO:0000259" key="2">
    <source>
        <dbReference type="Pfam" id="PF07885"/>
    </source>
</evidence>
<keyword evidence="1" id="KW-1133">Transmembrane helix</keyword>
<evidence type="ECO:0000313" key="3">
    <source>
        <dbReference type="EMBL" id="MEA5401935.1"/>
    </source>
</evidence>
<dbReference type="InterPro" id="IPR013099">
    <property type="entry name" value="K_chnl_dom"/>
</dbReference>
<organism evidence="3 4">
    <name type="scientific">Arcicella gelida</name>
    <dbReference type="NCBI Taxonomy" id="2984195"/>
    <lineage>
        <taxon>Bacteria</taxon>
        <taxon>Pseudomonadati</taxon>
        <taxon>Bacteroidota</taxon>
        <taxon>Cytophagia</taxon>
        <taxon>Cytophagales</taxon>
        <taxon>Flectobacillaceae</taxon>
        <taxon>Arcicella</taxon>
    </lineage>
</organism>
<evidence type="ECO:0000256" key="1">
    <source>
        <dbReference type="SAM" id="Phobius"/>
    </source>
</evidence>
<dbReference type="Gene3D" id="1.10.287.70">
    <property type="match status" value="1"/>
</dbReference>
<dbReference type="Proteomes" id="UP001303899">
    <property type="component" value="Unassembled WGS sequence"/>
</dbReference>